<name>A0AAN9J7I9_CLITE</name>
<comment type="caution">
    <text evidence="5">The sequence shown here is derived from an EMBL/GenBank/DDBJ whole genome shotgun (WGS) entry which is preliminary data.</text>
</comment>
<feature type="signal peptide" evidence="3">
    <location>
        <begin position="1"/>
        <end position="19"/>
    </location>
</feature>
<evidence type="ECO:0000256" key="3">
    <source>
        <dbReference type="SAM" id="SignalP"/>
    </source>
</evidence>
<evidence type="ECO:0000259" key="4">
    <source>
        <dbReference type="Pfam" id="PF13947"/>
    </source>
</evidence>
<keyword evidence="2 3" id="KW-0732">Signal</keyword>
<evidence type="ECO:0000256" key="2">
    <source>
        <dbReference type="ARBA" id="ARBA00022729"/>
    </source>
</evidence>
<evidence type="ECO:0000313" key="6">
    <source>
        <dbReference type="Proteomes" id="UP001359559"/>
    </source>
</evidence>
<proteinExistence type="predicted"/>
<feature type="domain" description="Wall-associated receptor kinase galacturonan-binding" evidence="4">
    <location>
        <begin position="25"/>
        <end position="88"/>
    </location>
</feature>
<reference evidence="5 6" key="1">
    <citation type="submission" date="2024-01" db="EMBL/GenBank/DDBJ databases">
        <title>The genomes of 5 underutilized Papilionoideae crops provide insights into root nodulation and disease resistance.</title>
        <authorList>
            <person name="Yuan L."/>
        </authorList>
    </citation>
    <scope>NUCLEOTIDE SEQUENCE [LARGE SCALE GENOMIC DNA]</scope>
    <source>
        <strain evidence="5">LY-2023</strain>
        <tissue evidence="5">Leaf</tissue>
    </source>
</reference>
<dbReference type="Proteomes" id="UP001359559">
    <property type="component" value="Unassembled WGS sequence"/>
</dbReference>
<keyword evidence="6" id="KW-1185">Reference proteome</keyword>
<organism evidence="5 6">
    <name type="scientific">Clitoria ternatea</name>
    <name type="common">Butterfly pea</name>
    <dbReference type="NCBI Taxonomy" id="43366"/>
    <lineage>
        <taxon>Eukaryota</taxon>
        <taxon>Viridiplantae</taxon>
        <taxon>Streptophyta</taxon>
        <taxon>Embryophyta</taxon>
        <taxon>Tracheophyta</taxon>
        <taxon>Spermatophyta</taxon>
        <taxon>Magnoliopsida</taxon>
        <taxon>eudicotyledons</taxon>
        <taxon>Gunneridae</taxon>
        <taxon>Pentapetalae</taxon>
        <taxon>rosids</taxon>
        <taxon>fabids</taxon>
        <taxon>Fabales</taxon>
        <taxon>Fabaceae</taxon>
        <taxon>Papilionoideae</taxon>
        <taxon>50 kb inversion clade</taxon>
        <taxon>NPAAA clade</taxon>
        <taxon>indigoferoid/millettioid clade</taxon>
        <taxon>Phaseoleae</taxon>
        <taxon>Clitoria</taxon>
    </lineage>
</organism>
<dbReference type="AlphaFoldDB" id="A0AAN9J7I9"/>
<accession>A0AAN9J7I9</accession>
<dbReference type="GO" id="GO:0030247">
    <property type="term" value="F:polysaccharide binding"/>
    <property type="evidence" value="ECO:0007669"/>
    <property type="project" value="InterPro"/>
</dbReference>
<dbReference type="InterPro" id="IPR025287">
    <property type="entry name" value="WAK_GUB"/>
</dbReference>
<protein>
    <recommendedName>
        <fullName evidence="4">Wall-associated receptor kinase galacturonan-binding domain-containing protein</fullName>
    </recommendedName>
</protein>
<dbReference type="Pfam" id="PF13947">
    <property type="entry name" value="GUB_WAK_bind"/>
    <property type="match status" value="1"/>
</dbReference>
<comment type="subcellular location">
    <subcellularLocation>
        <location evidence="1">Membrane</location>
        <topology evidence="1">Single-pass membrane protein</topology>
    </subcellularLocation>
</comment>
<dbReference type="PANTHER" id="PTHR33138">
    <property type="entry name" value="OS01G0690200 PROTEIN"/>
    <property type="match status" value="1"/>
</dbReference>
<evidence type="ECO:0000313" key="5">
    <source>
        <dbReference type="EMBL" id="KAK7293755.1"/>
    </source>
</evidence>
<dbReference type="GO" id="GO:0016020">
    <property type="term" value="C:membrane"/>
    <property type="evidence" value="ECO:0007669"/>
    <property type="project" value="UniProtKB-SubCell"/>
</dbReference>
<dbReference type="PANTHER" id="PTHR33138:SF30">
    <property type="entry name" value="LEAF RUST 10 DISEASE-RESISTANCE LOCUS RECEPTOR-LIKE PROTEIN KINASE-LIKE 2.7"/>
    <property type="match status" value="1"/>
</dbReference>
<sequence length="266" mass="29663">MKRRATATILLLLLQTCATLCIQDCPASSCCSTLNISYPFRLSGDPPHCGDKRYELHCENNHTLLTLFSGKFLVQHIDYKRYKIRVSDVGIAENATRSFMPRYFLYSGNFTHFVIGPGPDLFKLDSFEASVAYFNCSDPVNDDSRYTDVDNRYCGSRGNVYAVVKDSGNDFGVMDIKVGCKLIGATLANWGRAQKGKKIVSYADIHNMVSNGFVISWLRVACEDQCGKRRGCSILDESTGEVQCDELGCRYSYQGNTDSCDIGNFI</sequence>
<feature type="chain" id="PRO_5043052992" description="Wall-associated receptor kinase galacturonan-binding domain-containing protein" evidence="3">
    <location>
        <begin position="20"/>
        <end position="266"/>
    </location>
</feature>
<gene>
    <name evidence="5" type="ORF">RJT34_16628</name>
</gene>
<dbReference type="EMBL" id="JAYKXN010000004">
    <property type="protein sequence ID" value="KAK7293755.1"/>
    <property type="molecule type" value="Genomic_DNA"/>
</dbReference>
<evidence type="ECO:0000256" key="1">
    <source>
        <dbReference type="ARBA" id="ARBA00004167"/>
    </source>
</evidence>